<dbReference type="RefSeq" id="WP_155321586.1">
    <property type="nucleotide sequence ID" value="NZ_AP021876.1"/>
</dbReference>
<dbReference type="KEGG" id="dov:DSCO28_12900"/>
<evidence type="ECO:0000259" key="2">
    <source>
        <dbReference type="Pfam" id="PF00582"/>
    </source>
</evidence>
<dbReference type="Proteomes" id="UP000425960">
    <property type="component" value="Chromosome"/>
</dbReference>
<feature type="domain" description="UspA" evidence="2">
    <location>
        <begin position="5"/>
        <end position="168"/>
    </location>
</feature>
<name>A0A5K7ZHA2_9BACT</name>
<evidence type="ECO:0000256" key="1">
    <source>
        <dbReference type="ARBA" id="ARBA00008791"/>
    </source>
</evidence>
<dbReference type="Pfam" id="PF00582">
    <property type="entry name" value="Usp"/>
    <property type="match status" value="1"/>
</dbReference>
<dbReference type="AlphaFoldDB" id="A0A5K7ZHA2"/>
<accession>A0A5K7ZHA2</accession>
<sequence length="175" mass="19747">MNWKNKNILFATDLSNDCRDAYSYALNIATACQGRITLLHVIVAQPVSLEKRIKNLFGDERYEEIMREHEQDARLILIGKRKESDLVKAALNKLMEDFSSMRPESLLQEDKILVKKGDVTEEIITTAHEQECDLIVLSAHASAPEESYVSKAIQTIIRLSKIPVTIVPPSGIVQL</sequence>
<protein>
    <recommendedName>
        <fullName evidence="2">UspA domain-containing protein</fullName>
    </recommendedName>
</protein>
<proteinExistence type="inferred from homology"/>
<dbReference type="PROSITE" id="PS51257">
    <property type="entry name" value="PROKAR_LIPOPROTEIN"/>
    <property type="match status" value="1"/>
</dbReference>
<dbReference type="EMBL" id="AP021876">
    <property type="protein sequence ID" value="BBO80724.1"/>
    <property type="molecule type" value="Genomic_DNA"/>
</dbReference>
<dbReference type="CDD" id="cd00293">
    <property type="entry name" value="USP-like"/>
    <property type="match status" value="1"/>
</dbReference>
<organism evidence="3 4">
    <name type="scientific">Desulfosarcina ovata subsp. sediminis</name>
    <dbReference type="NCBI Taxonomy" id="885957"/>
    <lineage>
        <taxon>Bacteria</taxon>
        <taxon>Pseudomonadati</taxon>
        <taxon>Thermodesulfobacteriota</taxon>
        <taxon>Desulfobacteria</taxon>
        <taxon>Desulfobacterales</taxon>
        <taxon>Desulfosarcinaceae</taxon>
        <taxon>Desulfosarcina</taxon>
    </lineage>
</organism>
<dbReference type="SUPFAM" id="SSF52402">
    <property type="entry name" value="Adenine nucleotide alpha hydrolases-like"/>
    <property type="match status" value="1"/>
</dbReference>
<dbReference type="Gene3D" id="3.40.50.620">
    <property type="entry name" value="HUPs"/>
    <property type="match status" value="1"/>
</dbReference>
<dbReference type="InterPro" id="IPR014729">
    <property type="entry name" value="Rossmann-like_a/b/a_fold"/>
</dbReference>
<evidence type="ECO:0000313" key="3">
    <source>
        <dbReference type="EMBL" id="BBO80724.1"/>
    </source>
</evidence>
<dbReference type="InterPro" id="IPR006016">
    <property type="entry name" value="UspA"/>
</dbReference>
<reference evidence="3 4" key="1">
    <citation type="submission" date="2019-11" db="EMBL/GenBank/DDBJ databases">
        <title>Comparative genomics of hydrocarbon-degrading Desulfosarcina strains.</title>
        <authorList>
            <person name="Watanabe M."/>
            <person name="Kojima H."/>
            <person name="Fukui M."/>
        </authorList>
    </citation>
    <scope>NUCLEOTIDE SEQUENCE [LARGE SCALE GENOMIC DNA]</scope>
    <source>
        <strain evidence="3 4">28bB2T</strain>
    </source>
</reference>
<evidence type="ECO:0000313" key="4">
    <source>
        <dbReference type="Proteomes" id="UP000425960"/>
    </source>
</evidence>
<comment type="similarity">
    <text evidence="1">Belongs to the universal stress protein A family.</text>
</comment>
<dbReference type="PANTHER" id="PTHR46268">
    <property type="entry name" value="STRESS RESPONSE PROTEIN NHAX"/>
    <property type="match status" value="1"/>
</dbReference>
<gene>
    <name evidence="3" type="ORF">DSCO28_12900</name>
</gene>
<dbReference type="PANTHER" id="PTHR46268:SF6">
    <property type="entry name" value="UNIVERSAL STRESS PROTEIN UP12"/>
    <property type="match status" value="1"/>
</dbReference>